<dbReference type="EMBL" id="CAXLJL010000334">
    <property type="protein sequence ID" value="CAL5136588.1"/>
    <property type="molecule type" value="Genomic_DNA"/>
</dbReference>
<feature type="domain" description="Glycolipid transfer protein" evidence="1">
    <location>
        <begin position="28"/>
        <end position="170"/>
    </location>
</feature>
<dbReference type="GO" id="GO:1902387">
    <property type="term" value="F:ceramide 1-phosphate binding"/>
    <property type="evidence" value="ECO:0007669"/>
    <property type="project" value="TreeGrafter"/>
</dbReference>
<evidence type="ECO:0000313" key="3">
    <source>
        <dbReference type="Proteomes" id="UP001497525"/>
    </source>
</evidence>
<protein>
    <recommendedName>
        <fullName evidence="1">Glycolipid transfer protein domain-containing protein</fullName>
    </recommendedName>
</protein>
<evidence type="ECO:0000313" key="2">
    <source>
        <dbReference type="EMBL" id="CAL5136588.1"/>
    </source>
</evidence>
<evidence type="ECO:0000259" key="1">
    <source>
        <dbReference type="Pfam" id="PF08718"/>
    </source>
</evidence>
<dbReference type="Proteomes" id="UP001497525">
    <property type="component" value="Unassembled WGS sequence"/>
</dbReference>
<name>A0AAV2TNK5_CALDB</name>
<comment type="caution">
    <text evidence="2">The sequence shown here is derived from an EMBL/GenBank/DDBJ whole genome shotgun (WGS) entry which is preliminary data.</text>
</comment>
<dbReference type="GO" id="GO:0005829">
    <property type="term" value="C:cytosol"/>
    <property type="evidence" value="ECO:0007669"/>
    <property type="project" value="TreeGrafter"/>
</dbReference>
<dbReference type="PANTHER" id="PTHR10219:SF43">
    <property type="entry name" value="GLYCOLIPID TRANSFER PROTEIN DOMAIN-CONTAINING PROTEIN"/>
    <property type="match status" value="1"/>
</dbReference>
<dbReference type="GO" id="GO:0016020">
    <property type="term" value="C:membrane"/>
    <property type="evidence" value="ECO:0007669"/>
    <property type="project" value="TreeGrafter"/>
</dbReference>
<dbReference type="Gene3D" id="1.10.3520.10">
    <property type="entry name" value="Glycolipid transfer protein"/>
    <property type="match status" value="1"/>
</dbReference>
<dbReference type="Pfam" id="PF08718">
    <property type="entry name" value="GLTP"/>
    <property type="match status" value="1"/>
</dbReference>
<reference evidence="2" key="1">
    <citation type="submission" date="2024-06" db="EMBL/GenBank/DDBJ databases">
        <authorList>
            <person name="Liu X."/>
            <person name="Lenzi L."/>
            <person name="Haldenby T S."/>
            <person name="Uol C."/>
        </authorList>
    </citation>
    <scope>NUCLEOTIDE SEQUENCE</scope>
</reference>
<accession>A0AAV2TNK5</accession>
<dbReference type="AlphaFoldDB" id="A0AAV2TNK5"/>
<sequence length="219" mass="24952">MVNPTSGCDFDIKSISKAFSASRGNNDILLREYCDAYTEIAKFLTFFGKAFYFVNRDVEEKITILREHTKSDPNSYKSVKSMIKYESSVQGTAASARADGCRTLLRLHRALLFVIDLMYSVCAAPIETTMQTIVKQTYKNDLSEYHPWVIRQAVKAAVYALPKREQMVDHIVSCQPASSCLKTREDCKTAMLGETLPDMRLVYEDVQKMLKEHNMLHLP</sequence>
<dbReference type="InterPro" id="IPR036497">
    <property type="entry name" value="GLTP_sf"/>
</dbReference>
<dbReference type="PANTHER" id="PTHR10219">
    <property type="entry name" value="GLYCOLIPID TRANSFER PROTEIN-RELATED"/>
    <property type="match status" value="1"/>
</dbReference>
<organism evidence="2 3">
    <name type="scientific">Calicophoron daubneyi</name>
    <name type="common">Rumen fluke</name>
    <name type="synonym">Paramphistomum daubneyi</name>
    <dbReference type="NCBI Taxonomy" id="300641"/>
    <lineage>
        <taxon>Eukaryota</taxon>
        <taxon>Metazoa</taxon>
        <taxon>Spiralia</taxon>
        <taxon>Lophotrochozoa</taxon>
        <taxon>Platyhelminthes</taxon>
        <taxon>Trematoda</taxon>
        <taxon>Digenea</taxon>
        <taxon>Plagiorchiida</taxon>
        <taxon>Pronocephalata</taxon>
        <taxon>Paramphistomoidea</taxon>
        <taxon>Paramphistomidae</taxon>
        <taxon>Calicophoron</taxon>
    </lineage>
</organism>
<dbReference type="SUPFAM" id="SSF110004">
    <property type="entry name" value="Glycolipid transfer protein, GLTP"/>
    <property type="match status" value="1"/>
</dbReference>
<gene>
    <name evidence="2" type="ORF">CDAUBV1_LOCUS10719</name>
</gene>
<dbReference type="InterPro" id="IPR014830">
    <property type="entry name" value="Glycolipid_transfer_prot_dom"/>
</dbReference>
<proteinExistence type="predicted"/>
<dbReference type="GO" id="GO:1902388">
    <property type="term" value="F:ceramide 1-phosphate transfer activity"/>
    <property type="evidence" value="ECO:0007669"/>
    <property type="project" value="TreeGrafter"/>
</dbReference>